<dbReference type="AlphaFoldDB" id="A0AAD8PAR7"/>
<sequence>MKTTIFSLFFSLAFIICFFTVNSAPGPVLQIGETNATTGVKYYVWQKSEDGFDGSILPYNVGKGSCVAAVIHDQNDGDAHGITITPANPNEGLIHLSTDVNIKFTGSSVCQQSNVWKVKYDKGLKQYAVTTGGVIGKPGADTLDNWFKIEKTEDGNYKFVYCPSVCSSCKVMCKDVGTIIDNNGYERFVLGGNPFPIYFTL</sequence>
<evidence type="ECO:0000256" key="2">
    <source>
        <dbReference type="SAM" id="SignalP"/>
    </source>
</evidence>
<evidence type="ECO:0000256" key="1">
    <source>
        <dbReference type="ARBA" id="ARBA00005440"/>
    </source>
</evidence>
<dbReference type="Pfam" id="PF00197">
    <property type="entry name" value="Kunitz_legume"/>
    <property type="match status" value="1"/>
</dbReference>
<comment type="caution">
    <text evidence="3">The sequence shown here is derived from an EMBL/GenBank/DDBJ whole genome shotgun (WGS) entry which is preliminary data.</text>
</comment>
<dbReference type="InterPro" id="IPR011065">
    <property type="entry name" value="Kunitz_inhibitor_STI-like_sf"/>
</dbReference>
<keyword evidence="4" id="KW-1185">Reference proteome</keyword>
<evidence type="ECO:0000313" key="3">
    <source>
        <dbReference type="EMBL" id="KAK1438691.1"/>
    </source>
</evidence>
<protein>
    <submittedName>
        <fullName evidence="3">Uncharacterized protein</fullName>
    </submittedName>
</protein>
<dbReference type="EMBL" id="JAUHHV010000001">
    <property type="protein sequence ID" value="KAK1438691.1"/>
    <property type="molecule type" value="Genomic_DNA"/>
</dbReference>
<reference evidence="3" key="1">
    <citation type="journal article" date="2023" name="bioRxiv">
        <title>Improved chromosome-level genome assembly for marigold (Tagetes erecta).</title>
        <authorList>
            <person name="Jiang F."/>
            <person name="Yuan L."/>
            <person name="Wang S."/>
            <person name="Wang H."/>
            <person name="Xu D."/>
            <person name="Wang A."/>
            <person name="Fan W."/>
        </authorList>
    </citation>
    <scope>NUCLEOTIDE SEQUENCE</scope>
    <source>
        <strain evidence="3">WSJ</strain>
        <tissue evidence="3">Leaf</tissue>
    </source>
</reference>
<gene>
    <name evidence="3" type="ORF">QVD17_04501</name>
</gene>
<dbReference type="PANTHER" id="PTHR33107:SF87">
    <property type="entry name" value="21 KDA SEED PROTEIN-RELATED"/>
    <property type="match status" value="1"/>
</dbReference>
<proteinExistence type="inferred from homology"/>
<dbReference type="Gene3D" id="2.80.10.50">
    <property type="match status" value="1"/>
</dbReference>
<dbReference type="Proteomes" id="UP001229421">
    <property type="component" value="Unassembled WGS sequence"/>
</dbReference>
<dbReference type="InterPro" id="IPR002160">
    <property type="entry name" value="Prot_inh_Kunz-lg"/>
</dbReference>
<organism evidence="3 4">
    <name type="scientific">Tagetes erecta</name>
    <name type="common">African marigold</name>
    <dbReference type="NCBI Taxonomy" id="13708"/>
    <lineage>
        <taxon>Eukaryota</taxon>
        <taxon>Viridiplantae</taxon>
        <taxon>Streptophyta</taxon>
        <taxon>Embryophyta</taxon>
        <taxon>Tracheophyta</taxon>
        <taxon>Spermatophyta</taxon>
        <taxon>Magnoliopsida</taxon>
        <taxon>eudicotyledons</taxon>
        <taxon>Gunneridae</taxon>
        <taxon>Pentapetalae</taxon>
        <taxon>asterids</taxon>
        <taxon>campanulids</taxon>
        <taxon>Asterales</taxon>
        <taxon>Asteraceae</taxon>
        <taxon>Asteroideae</taxon>
        <taxon>Heliantheae alliance</taxon>
        <taxon>Tageteae</taxon>
        <taxon>Tagetes</taxon>
    </lineage>
</organism>
<name>A0AAD8PAR7_TARER</name>
<dbReference type="PANTHER" id="PTHR33107">
    <property type="entry name" value="KUNITZ TRYPSIN INHIBITOR 2"/>
    <property type="match status" value="1"/>
</dbReference>
<comment type="similarity">
    <text evidence="1">Belongs to the protease inhibitor I3 (leguminous Kunitz-type inhibitor) family.</text>
</comment>
<feature type="chain" id="PRO_5042118932" evidence="2">
    <location>
        <begin position="24"/>
        <end position="201"/>
    </location>
</feature>
<dbReference type="SUPFAM" id="SSF50386">
    <property type="entry name" value="STI-like"/>
    <property type="match status" value="1"/>
</dbReference>
<evidence type="ECO:0000313" key="4">
    <source>
        <dbReference type="Proteomes" id="UP001229421"/>
    </source>
</evidence>
<feature type="signal peptide" evidence="2">
    <location>
        <begin position="1"/>
        <end position="23"/>
    </location>
</feature>
<dbReference type="SMART" id="SM00452">
    <property type="entry name" value="STI"/>
    <property type="match status" value="1"/>
</dbReference>
<dbReference type="GO" id="GO:0004866">
    <property type="term" value="F:endopeptidase inhibitor activity"/>
    <property type="evidence" value="ECO:0007669"/>
    <property type="project" value="InterPro"/>
</dbReference>
<keyword evidence="2" id="KW-0732">Signal</keyword>
<accession>A0AAD8PAR7</accession>